<keyword evidence="4" id="KW-0808">Transferase</keyword>
<proteinExistence type="inferred from homology"/>
<sequence>MQHPGTSSQSEASALVKAVMSMDEAQPRLSEPQASQLLGRLFGLTVSLLRPLPSYHDQNFHVVAGEGGQYLLKITNCVFSQNVDRYELQNHALAFLHQHGLPVQTVLPTLTGTMMSLEDIDCGSGSQKYLVRLLTFLPGTTIANIHCSPHMLYQVGRMAATTDTMLQKMEHPKLWALKRENNPWDLGNVHLLEPYLPALEGEDELRLVKDVMMMFKTEVLVHVSSFRKSPIHGDFNDQNIIVEPDSPIGYRISGILDFGSMNYGYSIFELAITIMYMMIESQSPLEVGGAVLAGWESVLPLDEVERDALYTLVLVRFCQSLVMAHHTAALRPENKDYLMITARKGIRLLPLLWKLGKEAVLKKWVDDAREYSDRK</sequence>
<dbReference type="GO" id="GO:0005737">
    <property type="term" value="C:cytoplasm"/>
    <property type="evidence" value="ECO:0007669"/>
    <property type="project" value="UniProtKB-SubCell"/>
</dbReference>
<dbReference type="Proteomes" id="UP001152803">
    <property type="component" value="Unassembled WGS sequence"/>
</dbReference>
<organism evidence="11 12">
    <name type="scientific">Conger conger</name>
    <name type="common">Conger eel</name>
    <name type="synonym">Muraena conger</name>
    <dbReference type="NCBI Taxonomy" id="82655"/>
    <lineage>
        <taxon>Eukaryota</taxon>
        <taxon>Metazoa</taxon>
        <taxon>Chordata</taxon>
        <taxon>Craniata</taxon>
        <taxon>Vertebrata</taxon>
        <taxon>Euteleostomi</taxon>
        <taxon>Actinopterygii</taxon>
        <taxon>Neopterygii</taxon>
        <taxon>Teleostei</taxon>
        <taxon>Anguilliformes</taxon>
        <taxon>Congridae</taxon>
        <taxon>Conger</taxon>
    </lineage>
</organism>
<dbReference type="OrthoDB" id="9973935at2759"/>
<comment type="subcellular location">
    <subcellularLocation>
        <location evidence="1">Cytoplasm</location>
    </subcellularLocation>
</comment>
<dbReference type="Gene3D" id="3.90.1200.10">
    <property type="match status" value="1"/>
</dbReference>
<comment type="function">
    <text evidence="7">Catalyzes the GTP-dependent phosphorylation of 5-hydroxy-L-lysine.</text>
</comment>
<dbReference type="FunFam" id="3.90.1200.10:FF:000007">
    <property type="entry name" value="hydroxylysine kinase isoform X1"/>
    <property type="match status" value="1"/>
</dbReference>
<evidence type="ECO:0000259" key="10">
    <source>
        <dbReference type="Pfam" id="PF01636"/>
    </source>
</evidence>
<keyword evidence="5" id="KW-0418">Kinase</keyword>
<evidence type="ECO:0000313" key="11">
    <source>
        <dbReference type="EMBL" id="KAJ8250319.1"/>
    </source>
</evidence>
<accession>A0A9Q1CW24</accession>
<dbReference type="EC" id="2.7.1.81" evidence="8"/>
<gene>
    <name evidence="11" type="ORF">COCON_G00222410</name>
</gene>
<evidence type="ECO:0000256" key="1">
    <source>
        <dbReference type="ARBA" id="ARBA00004496"/>
    </source>
</evidence>
<dbReference type="InterPro" id="IPR011009">
    <property type="entry name" value="Kinase-like_dom_sf"/>
</dbReference>
<dbReference type="SUPFAM" id="SSF56112">
    <property type="entry name" value="Protein kinase-like (PK-like)"/>
    <property type="match status" value="1"/>
</dbReference>
<dbReference type="PANTHER" id="PTHR21064">
    <property type="entry name" value="AMINOGLYCOSIDE PHOSPHOTRANSFERASE DOMAIN-CONTAINING PROTEIN-RELATED"/>
    <property type="match status" value="1"/>
</dbReference>
<comment type="similarity">
    <text evidence="2">Belongs to the aminoglycoside phosphotransferase family.</text>
</comment>
<name>A0A9Q1CW24_CONCO</name>
<evidence type="ECO:0000256" key="6">
    <source>
        <dbReference type="ARBA" id="ARBA00036820"/>
    </source>
</evidence>
<dbReference type="EMBL" id="JAFJMO010000018">
    <property type="protein sequence ID" value="KAJ8250319.1"/>
    <property type="molecule type" value="Genomic_DNA"/>
</dbReference>
<evidence type="ECO:0000313" key="12">
    <source>
        <dbReference type="Proteomes" id="UP001152803"/>
    </source>
</evidence>
<evidence type="ECO:0000256" key="9">
    <source>
        <dbReference type="ARBA" id="ARBA00040505"/>
    </source>
</evidence>
<keyword evidence="12" id="KW-1185">Reference proteome</keyword>
<feature type="domain" description="Aminoglycoside phosphotransferase" evidence="10">
    <location>
        <begin position="50"/>
        <end position="297"/>
    </location>
</feature>
<comment type="caution">
    <text evidence="11">The sequence shown here is derived from an EMBL/GenBank/DDBJ whole genome shotgun (WGS) entry which is preliminary data.</text>
</comment>
<dbReference type="PANTHER" id="PTHR21064:SF1">
    <property type="entry name" value="HYDROXYLYSINE KINASE"/>
    <property type="match status" value="1"/>
</dbReference>
<evidence type="ECO:0000256" key="8">
    <source>
        <dbReference type="ARBA" id="ARBA00038873"/>
    </source>
</evidence>
<evidence type="ECO:0000256" key="7">
    <source>
        <dbReference type="ARBA" id="ARBA00037368"/>
    </source>
</evidence>
<reference evidence="11" key="1">
    <citation type="journal article" date="2023" name="Science">
        <title>Genome structures resolve the early diversification of teleost fishes.</title>
        <authorList>
            <person name="Parey E."/>
            <person name="Louis A."/>
            <person name="Montfort J."/>
            <person name="Bouchez O."/>
            <person name="Roques C."/>
            <person name="Iampietro C."/>
            <person name="Lluch J."/>
            <person name="Castinel A."/>
            <person name="Donnadieu C."/>
            <person name="Desvignes T."/>
            <person name="Floi Bucao C."/>
            <person name="Jouanno E."/>
            <person name="Wen M."/>
            <person name="Mejri S."/>
            <person name="Dirks R."/>
            <person name="Jansen H."/>
            <person name="Henkel C."/>
            <person name="Chen W.J."/>
            <person name="Zahm M."/>
            <person name="Cabau C."/>
            <person name="Klopp C."/>
            <person name="Thompson A.W."/>
            <person name="Robinson-Rechavi M."/>
            <person name="Braasch I."/>
            <person name="Lecointre G."/>
            <person name="Bobe J."/>
            <person name="Postlethwait J.H."/>
            <person name="Berthelot C."/>
            <person name="Roest Crollius H."/>
            <person name="Guiguen Y."/>
        </authorList>
    </citation>
    <scope>NUCLEOTIDE SEQUENCE</scope>
    <source>
        <strain evidence="11">Concon-B</strain>
    </source>
</reference>
<evidence type="ECO:0000256" key="4">
    <source>
        <dbReference type="ARBA" id="ARBA00022679"/>
    </source>
</evidence>
<evidence type="ECO:0000256" key="3">
    <source>
        <dbReference type="ARBA" id="ARBA00022490"/>
    </source>
</evidence>
<protein>
    <recommendedName>
        <fullName evidence="9">Hydroxylysine kinase</fullName>
        <ecNumber evidence="8">2.7.1.81</ecNumber>
    </recommendedName>
</protein>
<dbReference type="InterPro" id="IPR002575">
    <property type="entry name" value="Aminoglycoside_PTrfase"/>
</dbReference>
<keyword evidence="3" id="KW-0963">Cytoplasm</keyword>
<dbReference type="AlphaFoldDB" id="A0A9Q1CW24"/>
<evidence type="ECO:0000256" key="5">
    <source>
        <dbReference type="ARBA" id="ARBA00022777"/>
    </source>
</evidence>
<dbReference type="Pfam" id="PF01636">
    <property type="entry name" value="APH"/>
    <property type="match status" value="1"/>
</dbReference>
<comment type="catalytic activity">
    <reaction evidence="6">
        <text>(5R)-5-hydroxy-L-lysine + GTP = (5R)-5-phosphooxy-L-lysine + GDP + H(+)</text>
        <dbReference type="Rhea" id="RHEA:19049"/>
        <dbReference type="ChEBI" id="CHEBI:15378"/>
        <dbReference type="ChEBI" id="CHEBI:37565"/>
        <dbReference type="ChEBI" id="CHEBI:57882"/>
        <dbReference type="ChEBI" id="CHEBI:58189"/>
        <dbReference type="ChEBI" id="CHEBI:58357"/>
        <dbReference type="EC" id="2.7.1.81"/>
    </reaction>
</comment>
<dbReference type="InterPro" id="IPR050249">
    <property type="entry name" value="Pseudomonas-type_ThrB"/>
</dbReference>
<dbReference type="GO" id="GO:0047992">
    <property type="term" value="F:hydroxylysine kinase activity"/>
    <property type="evidence" value="ECO:0007669"/>
    <property type="project" value="UniProtKB-EC"/>
</dbReference>
<evidence type="ECO:0000256" key="2">
    <source>
        <dbReference type="ARBA" id="ARBA00006219"/>
    </source>
</evidence>